<dbReference type="Gene3D" id="3.40.50.880">
    <property type="match status" value="1"/>
</dbReference>
<sequence>MITYMKKYCLLLFFMFFAFASYAQQEQESIKSPAEFLGYPLGTHFTSYQRISEYFSYIAKYSDNVHLEYYGESEEQRPLFVAFVGSKHKIDSLEYYRVNNRRNALLEKGMTLPNDSTVTVWLSYNVHGNEASSSEVAMKMVHGLVESIEQQKAEWSKNTIVVIDPCLNPDGREHYVSWYKSTVGRFPNPSRDAEEHHEPWPTGRYNHYMHDLNRDWVWQTQKESKERVKLFLSWMPQLHLDFHEQYPDSPYYFAPAAEPFHAGVTDWQRKFQHTFGEANAKHFDQQGWLYFTKEFFDLLYPGYGDTYPTFNGSIGMTMEQAGHGIAGLLVERKGDSPLSLKDRIAHHYQSGWTAIEVASAHSKEIVSEFHRYFTNGKQSPKGKYKSYVLKMGNNPHRLEKVRELLDHQDIQYGRALVNKSYRGFNYLTGKDENFKLDPTDIIISAYQPKSALTNALFEPKTYLSDSLTYDITAWSIPYAYNIPAYASTEKIFTSNYFQITDRTVYAKDTIRKAVSYAVRWNCTEDVSLLSALLQEDIHVKFARRGFKQGALSYDAGTLLIPRQANSHIQNEFDDFVLSICEQYNVKADPVYSGFAQQGADLGSGNFGYLFPKKIAILRGRHISPTSYGSLWNFMDKDAQYPFSAISTNRFSSVSLNKYNVLILPDGSYQWMTEAQKEKLHRWVKNGGKVIAIEGALNLFRDQEGYQLKTYNSEENKEKYAPREPLQMSYADRSRNQISDAIQGAIFRVKMDNTHPLAYGYTNTYFTIKNSTKRNAILNKGWNVGTIDGMENKVGGFVGYRVQPTLSQSLIVGEEEIGKGSIIYFADDPLFRSFWYSGKLMVANAIFMVGQ</sequence>
<dbReference type="Proteomes" id="UP001354989">
    <property type="component" value="Chromosome"/>
</dbReference>
<dbReference type="SMART" id="SM00631">
    <property type="entry name" value="Zn_pept"/>
    <property type="match status" value="1"/>
</dbReference>
<dbReference type="InterPro" id="IPR029062">
    <property type="entry name" value="Class_I_gatase-like"/>
</dbReference>
<evidence type="ECO:0000256" key="5">
    <source>
        <dbReference type="ARBA" id="ARBA00022833"/>
    </source>
</evidence>
<keyword evidence="11" id="KW-1185">Reference proteome</keyword>
<accession>A0ABM7VHJ4</accession>
<evidence type="ECO:0000256" key="7">
    <source>
        <dbReference type="PROSITE-ProRule" id="PRU01379"/>
    </source>
</evidence>
<dbReference type="CDD" id="cd03143">
    <property type="entry name" value="A4_beta-galactosidase_middle_domain"/>
    <property type="match status" value="1"/>
</dbReference>
<dbReference type="EMBL" id="AP025292">
    <property type="protein sequence ID" value="BDD00421.1"/>
    <property type="molecule type" value="Genomic_DNA"/>
</dbReference>
<evidence type="ECO:0000256" key="2">
    <source>
        <dbReference type="ARBA" id="ARBA00005988"/>
    </source>
</evidence>
<dbReference type="PANTHER" id="PTHR11705">
    <property type="entry name" value="PROTEASE FAMILY M14 CARBOXYPEPTIDASE A,B"/>
    <property type="match status" value="1"/>
</dbReference>
<comment type="similarity">
    <text evidence="2 7">Belongs to the peptidase M14 family.</text>
</comment>
<evidence type="ECO:0000256" key="1">
    <source>
        <dbReference type="ARBA" id="ARBA00001947"/>
    </source>
</evidence>
<dbReference type="Pfam" id="PF00246">
    <property type="entry name" value="Peptidase_M14"/>
    <property type="match status" value="1"/>
</dbReference>
<proteinExistence type="inferred from homology"/>
<comment type="caution">
    <text evidence="7">Lacks conserved residue(s) required for the propagation of feature annotation.</text>
</comment>
<evidence type="ECO:0000256" key="3">
    <source>
        <dbReference type="ARBA" id="ARBA00022670"/>
    </source>
</evidence>
<evidence type="ECO:0000259" key="9">
    <source>
        <dbReference type="PROSITE" id="PS52035"/>
    </source>
</evidence>
<name>A0ABM7VHJ4_9BACT</name>
<organism evidence="10 11">
    <name type="scientific">Persicobacter psychrovividus</name>
    <dbReference type="NCBI Taxonomy" id="387638"/>
    <lineage>
        <taxon>Bacteria</taxon>
        <taxon>Pseudomonadati</taxon>
        <taxon>Bacteroidota</taxon>
        <taxon>Cytophagia</taxon>
        <taxon>Cytophagales</taxon>
        <taxon>Persicobacteraceae</taxon>
        <taxon>Persicobacter</taxon>
    </lineage>
</organism>
<keyword evidence="8" id="KW-0732">Signal</keyword>
<evidence type="ECO:0000256" key="4">
    <source>
        <dbReference type="ARBA" id="ARBA00022801"/>
    </source>
</evidence>
<dbReference type="InterPro" id="IPR000834">
    <property type="entry name" value="Peptidase_M14"/>
</dbReference>
<dbReference type="SUPFAM" id="SSF53187">
    <property type="entry name" value="Zn-dependent exopeptidases"/>
    <property type="match status" value="1"/>
</dbReference>
<evidence type="ECO:0000313" key="11">
    <source>
        <dbReference type="Proteomes" id="UP001354989"/>
    </source>
</evidence>
<protein>
    <submittedName>
        <fullName evidence="10">Peptidase M14</fullName>
    </submittedName>
</protein>
<evidence type="ECO:0000256" key="6">
    <source>
        <dbReference type="ARBA" id="ARBA00023049"/>
    </source>
</evidence>
<evidence type="ECO:0000256" key="8">
    <source>
        <dbReference type="SAM" id="SignalP"/>
    </source>
</evidence>
<keyword evidence="5" id="KW-0862">Zinc</keyword>
<reference evidence="10 11" key="1">
    <citation type="submission" date="2021-12" db="EMBL/GenBank/DDBJ databases">
        <title>Genome sequencing of bacteria with rrn-lacking chromosome and rrn-plasmid.</title>
        <authorList>
            <person name="Anda M."/>
            <person name="Iwasaki W."/>
        </authorList>
    </citation>
    <scope>NUCLEOTIDE SEQUENCE [LARGE SCALE GENOMIC DNA]</scope>
    <source>
        <strain evidence="10 11">NBRC 101262</strain>
    </source>
</reference>
<evidence type="ECO:0000313" key="10">
    <source>
        <dbReference type="EMBL" id="BDD00421.1"/>
    </source>
</evidence>
<gene>
    <name evidence="10" type="ORF">PEPS_27010</name>
</gene>
<keyword evidence="3" id="KW-0645">Protease</keyword>
<keyword evidence="6" id="KW-0482">Metalloprotease</keyword>
<comment type="cofactor">
    <cofactor evidence="1">
        <name>Zn(2+)</name>
        <dbReference type="ChEBI" id="CHEBI:29105"/>
    </cofactor>
</comment>
<dbReference type="PANTHER" id="PTHR11705:SF143">
    <property type="entry name" value="SLL0236 PROTEIN"/>
    <property type="match status" value="1"/>
</dbReference>
<dbReference type="PROSITE" id="PS52035">
    <property type="entry name" value="PEPTIDASE_M14"/>
    <property type="match status" value="1"/>
</dbReference>
<dbReference type="SUPFAM" id="SSF52317">
    <property type="entry name" value="Class I glutamine amidotransferase-like"/>
    <property type="match status" value="1"/>
</dbReference>
<feature type="domain" description="Peptidase M14" evidence="9">
    <location>
        <begin position="44"/>
        <end position="362"/>
    </location>
</feature>
<feature type="chain" id="PRO_5045318307" evidence="8">
    <location>
        <begin position="24"/>
        <end position="850"/>
    </location>
</feature>
<keyword evidence="4" id="KW-0378">Hydrolase</keyword>
<feature type="signal peptide" evidence="8">
    <location>
        <begin position="1"/>
        <end position="23"/>
    </location>
</feature>
<dbReference type="Gene3D" id="3.40.630.10">
    <property type="entry name" value="Zn peptidases"/>
    <property type="match status" value="1"/>
</dbReference>